<sequence>MGLAKNVPVTLVLPLLHNKLLARVADPSSPSAGIMRTPIQSSPQPNLAPLASGEQLEDPNQAQDSDPRSPTLGIARAPMKISSGELTTLLVKELSEEFEAEAPKSNLPPEPVLEIPSSSDVDLPLGTQCSLEDQMPHGSQTELPSKQLFSEEENSP</sequence>
<organism evidence="2 3">
    <name type="scientific">Pipistrellus nathusii</name>
    <name type="common">Nathusius' pipistrelle</name>
    <dbReference type="NCBI Taxonomy" id="59473"/>
    <lineage>
        <taxon>Eukaryota</taxon>
        <taxon>Metazoa</taxon>
        <taxon>Chordata</taxon>
        <taxon>Craniata</taxon>
        <taxon>Vertebrata</taxon>
        <taxon>Euteleostomi</taxon>
        <taxon>Mammalia</taxon>
        <taxon>Eutheria</taxon>
        <taxon>Laurasiatheria</taxon>
        <taxon>Chiroptera</taxon>
        <taxon>Yangochiroptera</taxon>
        <taxon>Vespertilionidae</taxon>
        <taxon>Pipistrellus</taxon>
    </lineage>
</organism>
<dbReference type="PANTHER" id="PTHR34756:SF1">
    <property type="entry name" value="CELL DIVISION CYCLE-ASSOCIATED PROTEIN 3"/>
    <property type="match status" value="1"/>
</dbReference>
<feature type="region of interest" description="Disordered" evidence="1">
    <location>
        <begin position="29"/>
        <end position="79"/>
    </location>
</feature>
<evidence type="ECO:0000313" key="2">
    <source>
        <dbReference type="EMBL" id="CAK6450307.1"/>
    </source>
</evidence>
<dbReference type="PANTHER" id="PTHR34756">
    <property type="entry name" value="CELL DIVISION CYCLE-ASSOCIATED PROTEIN 3"/>
    <property type="match status" value="1"/>
</dbReference>
<accession>A0ABP0AMJ9</accession>
<proteinExistence type="predicted"/>
<dbReference type="EMBL" id="OY882879">
    <property type="protein sequence ID" value="CAK6450307.1"/>
    <property type="molecule type" value="Genomic_DNA"/>
</dbReference>
<protein>
    <submittedName>
        <fullName evidence="2">Uncharacterized protein</fullName>
    </submittedName>
</protein>
<name>A0ABP0AMJ9_PIPNA</name>
<keyword evidence="3" id="KW-1185">Reference proteome</keyword>
<dbReference type="Proteomes" id="UP001314169">
    <property type="component" value="Chromosome X"/>
</dbReference>
<evidence type="ECO:0000256" key="1">
    <source>
        <dbReference type="SAM" id="MobiDB-lite"/>
    </source>
</evidence>
<evidence type="ECO:0000313" key="3">
    <source>
        <dbReference type="Proteomes" id="UP001314169"/>
    </source>
</evidence>
<dbReference type="InterPro" id="IPR038832">
    <property type="entry name" value="CDCA3"/>
</dbReference>
<gene>
    <name evidence="2" type="ORF">MPIPNATIZW_LOCUS18613</name>
</gene>
<feature type="region of interest" description="Disordered" evidence="1">
    <location>
        <begin position="97"/>
        <end position="156"/>
    </location>
</feature>
<feature type="compositionally biased region" description="Polar residues" evidence="1">
    <location>
        <begin position="127"/>
        <end position="148"/>
    </location>
</feature>
<reference evidence="2" key="1">
    <citation type="submission" date="2023-12" db="EMBL/GenBank/DDBJ databases">
        <authorList>
            <person name="Brown T."/>
        </authorList>
    </citation>
    <scope>NUCLEOTIDE SEQUENCE</scope>
</reference>